<name>A0A918DG06_9ACTN</name>
<dbReference type="Pfam" id="PF13576">
    <property type="entry name" value="Pentapeptide_3"/>
    <property type="match status" value="2"/>
</dbReference>
<keyword evidence="2" id="KW-0472">Membrane</keyword>
<dbReference type="Gene3D" id="2.160.20.80">
    <property type="entry name" value="E3 ubiquitin-protein ligase SopA"/>
    <property type="match status" value="1"/>
</dbReference>
<dbReference type="InterPro" id="IPR001646">
    <property type="entry name" value="5peptide_repeat"/>
</dbReference>
<comment type="caution">
    <text evidence="3">The sequence shown here is derived from an EMBL/GenBank/DDBJ whole genome shotgun (WGS) entry which is preliminary data.</text>
</comment>
<accession>A0A918DG06</accession>
<proteinExistence type="predicted"/>
<keyword evidence="2" id="KW-1133">Transmembrane helix</keyword>
<dbReference type="AlphaFoldDB" id="A0A918DG06"/>
<sequence>MIRRQRSHQPPARPPDLRPPRSMWWWVLPAAVLIAAAAWGTTAWLLQDLDKLSSVAEQVSARIEAARTTLAAAAGVGAAVTLMLAVRRQRHQELATVHTTHDATERRVTELYTKAVEQLGNEQAPVRLGGLYALERLAQDTPALRQTIVDVICSYLRMPYTPPPDQTPAAGPVVPRAAIAGVSAPGAGRDPHEERQVRLTAQRILAAHLRYNPPPPRRWSTTLLFVRRFLRLDLRYNPPPPRRWWPPRFIVLLILAAYLRYDQPPPRRWWPPRRAAPQPSHWTDIRLDLTGAALVDFDLSHCHIGDARFDQAIFTGNARFAEATFAGNAWFAGATFNGGAEFEAATFTGDVVFNKTTFTGLTRFVRVTFTGEEWLFDDTVFTGDAWFSEANFTGFVRFGKATFSSFARFDAVTFTDFALFEGATFTGFARFEGATFTGNALFTGATFNSSANLFDGATFTGNARFDEASLFGGATFNGATFCGGAQFEGAVGMEIADLRGVQVAPVAAMSERRWPPGWREELGKHGWRTVCQASEPAAKKGQDGASAEPGG</sequence>
<feature type="region of interest" description="Disordered" evidence="1">
    <location>
        <begin position="532"/>
        <end position="551"/>
    </location>
</feature>
<feature type="transmembrane region" description="Helical" evidence="2">
    <location>
        <begin position="23"/>
        <end position="46"/>
    </location>
</feature>
<gene>
    <name evidence="3" type="ORF">GCM10012289_04980</name>
</gene>
<keyword evidence="2" id="KW-0812">Transmembrane</keyword>
<protein>
    <recommendedName>
        <fullName evidence="5">Pentapeptide repeat-containing protein</fullName>
    </recommendedName>
</protein>
<evidence type="ECO:0008006" key="5">
    <source>
        <dbReference type="Google" id="ProtNLM"/>
    </source>
</evidence>
<evidence type="ECO:0000256" key="2">
    <source>
        <dbReference type="SAM" id="Phobius"/>
    </source>
</evidence>
<keyword evidence="4" id="KW-1185">Reference proteome</keyword>
<evidence type="ECO:0000313" key="3">
    <source>
        <dbReference type="EMBL" id="GGO61825.1"/>
    </source>
</evidence>
<reference evidence="3" key="1">
    <citation type="journal article" date="2014" name="Int. J. Syst. Evol. Microbiol.">
        <title>Complete genome sequence of Corynebacterium casei LMG S-19264T (=DSM 44701T), isolated from a smear-ripened cheese.</title>
        <authorList>
            <consortium name="US DOE Joint Genome Institute (JGI-PGF)"/>
            <person name="Walter F."/>
            <person name="Albersmeier A."/>
            <person name="Kalinowski J."/>
            <person name="Ruckert C."/>
        </authorList>
    </citation>
    <scope>NUCLEOTIDE SEQUENCE</scope>
    <source>
        <strain evidence="3">CGMCC 4.7368</strain>
    </source>
</reference>
<dbReference type="RefSeq" id="WP_189122250.1">
    <property type="nucleotide sequence ID" value="NZ_BMNH01000001.1"/>
</dbReference>
<dbReference type="EMBL" id="BMNH01000001">
    <property type="protein sequence ID" value="GGO61825.1"/>
    <property type="molecule type" value="Genomic_DNA"/>
</dbReference>
<reference evidence="3" key="2">
    <citation type="submission" date="2020-09" db="EMBL/GenBank/DDBJ databases">
        <authorList>
            <person name="Sun Q."/>
            <person name="Zhou Y."/>
        </authorList>
    </citation>
    <scope>NUCLEOTIDE SEQUENCE</scope>
    <source>
        <strain evidence="3">CGMCC 4.7368</strain>
    </source>
</reference>
<evidence type="ECO:0000256" key="1">
    <source>
        <dbReference type="SAM" id="MobiDB-lite"/>
    </source>
</evidence>
<organism evidence="3 4">
    <name type="scientific">Nonomuraea cavernae</name>
    <dbReference type="NCBI Taxonomy" id="2045107"/>
    <lineage>
        <taxon>Bacteria</taxon>
        <taxon>Bacillati</taxon>
        <taxon>Actinomycetota</taxon>
        <taxon>Actinomycetes</taxon>
        <taxon>Streptosporangiales</taxon>
        <taxon>Streptosporangiaceae</taxon>
        <taxon>Nonomuraea</taxon>
    </lineage>
</organism>
<evidence type="ECO:0000313" key="4">
    <source>
        <dbReference type="Proteomes" id="UP000646523"/>
    </source>
</evidence>
<dbReference type="Proteomes" id="UP000646523">
    <property type="component" value="Unassembled WGS sequence"/>
</dbReference>